<dbReference type="InterPro" id="IPR009057">
    <property type="entry name" value="Homeodomain-like_sf"/>
</dbReference>
<dbReference type="InterPro" id="IPR018062">
    <property type="entry name" value="HTH_AraC-typ_CS"/>
</dbReference>
<dbReference type="PROSITE" id="PS00041">
    <property type="entry name" value="HTH_ARAC_FAMILY_1"/>
    <property type="match status" value="1"/>
</dbReference>
<dbReference type="InterPro" id="IPR018060">
    <property type="entry name" value="HTH_AraC"/>
</dbReference>
<keyword evidence="2" id="KW-0238">DNA-binding</keyword>
<dbReference type="Proteomes" id="UP001623852">
    <property type="component" value="Chromosome"/>
</dbReference>
<dbReference type="Gene3D" id="1.10.10.60">
    <property type="entry name" value="Homeodomain-like"/>
    <property type="match status" value="1"/>
</dbReference>
<reference evidence="5 6" key="1">
    <citation type="submission" date="2024-03" db="EMBL/GenBank/DDBJ databases">
        <title>Flavobacterium soyae.</title>
        <authorList>
            <person name="Zheng W."/>
        </authorList>
    </citation>
    <scope>NUCLEOTIDE SEQUENCE [LARGE SCALE GENOMIC DNA]</scope>
    <source>
        <strain evidence="5 6">55</strain>
    </source>
</reference>
<keyword evidence="3" id="KW-0804">Transcription</keyword>
<dbReference type="SUPFAM" id="SSF46689">
    <property type="entry name" value="Homeodomain-like"/>
    <property type="match status" value="1"/>
</dbReference>
<accession>A0ABZ2UL50</accession>
<evidence type="ECO:0000259" key="4">
    <source>
        <dbReference type="PROSITE" id="PS01124"/>
    </source>
</evidence>
<evidence type="ECO:0000256" key="1">
    <source>
        <dbReference type="ARBA" id="ARBA00023015"/>
    </source>
</evidence>
<proteinExistence type="predicted"/>
<name>A0ABZ2UL50_9FLAO</name>
<dbReference type="Pfam" id="PF12833">
    <property type="entry name" value="HTH_18"/>
    <property type="match status" value="1"/>
</dbReference>
<keyword evidence="6" id="KW-1185">Reference proteome</keyword>
<organism evidence="5 6">
    <name type="scientific">Flavobacterium soyae</name>
    <dbReference type="NCBI Taxonomy" id="2903098"/>
    <lineage>
        <taxon>Bacteria</taxon>
        <taxon>Pseudomonadati</taxon>
        <taxon>Bacteroidota</taxon>
        <taxon>Flavobacteriia</taxon>
        <taxon>Flavobacteriales</taxon>
        <taxon>Flavobacteriaceae</taxon>
        <taxon>Flavobacterium</taxon>
    </lineage>
</organism>
<keyword evidence="1" id="KW-0805">Transcription regulation</keyword>
<sequence>MEFSIDTANVMCFYTDISVVDIHYHSCYQIVVSTKFTYDSVIENKQYKNLKGFIIDKYTKHSCTAPVGSFLVYYVESKSFLGKQLKRILNKEIFIDIETILSKEQLDKLKLDFSKPDLSTAEIKNLSDELLYNIFNLSIRPLTNESTDDRIIKAKEFINQNLSESLTLEKVANHIYLSQERTRHLFLEQVELPFSQYVLWKRIKAVLTSVIQGKQSFSEASLLYGFTDQSHFNRFFKRMFGISATVILKNSRFVQFIYPEL</sequence>
<dbReference type="PANTHER" id="PTHR43280:SF28">
    <property type="entry name" value="HTH-TYPE TRANSCRIPTIONAL ACTIVATOR RHAS"/>
    <property type="match status" value="1"/>
</dbReference>
<dbReference type="SMART" id="SM00342">
    <property type="entry name" value="HTH_ARAC"/>
    <property type="match status" value="1"/>
</dbReference>
<evidence type="ECO:0000313" key="5">
    <source>
        <dbReference type="EMBL" id="WYZ21945.1"/>
    </source>
</evidence>
<gene>
    <name evidence="5" type="ORF">AABD74_10870</name>
</gene>
<dbReference type="EMBL" id="CP150845">
    <property type="protein sequence ID" value="WYZ21945.1"/>
    <property type="molecule type" value="Genomic_DNA"/>
</dbReference>
<evidence type="ECO:0000256" key="3">
    <source>
        <dbReference type="ARBA" id="ARBA00023163"/>
    </source>
</evidence>
<dbReference type="PROSITE" id="PS01124">
    <property type="entry name" value="HTH_ARAC_FAMILY_2"/>
    <property type="match status" value="1"/>
</dbReference>
<dbReference type="PANTHER" id="PTHR43280">
    <property type="entry name" value="ARAC-FAMILY TRANSCRIPTIONAL REGULATOR"/>
    <property type="match status" value="1"/>
</dbReference>
<evidence type="ECO:0000313" key="6">
    <source>
        <dbReference type="Proteomes" id="UP001623852"/>
    </source>
</evidence>
<feature type="domain" description="HTH araC/xylS-type" evidence="4">
    <location>
        <begin position="152"/>
        <end position="250"/>
    </location>
</feature>
<dbReference type="RefSeq" id="WP_406845543.1">
    <property type="nucleotide sequence ID" value="NZ_CP150845.1"/>
</dbReference>
<protein>
    <submittedName>
        <fullName evidence="5">AraC family transcriptional regulator</fullName>
    </submittedName>
</protein>
<evidence type="ECO:0000256" key="2">
    <source>
        <dbReference type="ARBA" id="ARBA00023125"/>
    </source>
</evidence>